<keyword evidence="2" id="KW-1185">Reference proteome</keyword>
<protein>
    <submittedName>
        <fullName evidence="1">Uncharacterized protein</fullName>
    </submittedName>
</protein>
<dbReference type="AlphaFoldDB" id="A0A087ULL0"/>
<reference evidence="1 2" key="1">
    <citation type="submission" date="2013-11" db="EMBL/GenBank/DDBJ databases">
        <title>Genome sequencing of Stegodyphus mimosarum.</title>
        <authorList>
            <person name="Bechsgaard J."/>
        </authorList>
    </citation>
    <scope>NUCLEOTIDE SEQUENCE [LARGE SCALE GENOMIC DNA]</scope>
</reference>
<sequence length="398" mass="44970">MLSKVCVFNNKVFISNSVGHDIFIIAHTYVESTENQPSAKFYETAKIKLPLRDPVLIKDVYLDVTDSYDVGLKCMIIAVVDFTNKWSLFVYFDFPTSNLFRVQYLDWPSKTILLPNINFFFSHGPTCLIVHENQLELFLLSHKLKYCYNLKSIFSANFKKLKLLQIVGLGKVGPKLPLDVLLVILSYDVAGCQLIQIISLGLNSQKKDSSVTCRKLATSFFFPKCYESALKTVKVFNIQIPERSSVKNFSEINWTENDAVVCTESECLIFNKGILKYCCNISLPFPEILHLKAELHMLATENVNLILSSGNQSVYFLADKKKNNLQVSKLWTGIEIALIGDILKKGVVQLLLLKNSSFNNWQHGCILTDISSFMPMDIGDQSSIPDECLKATISGLQK</sequence>
<dbReference type="OrthoDB" id="6431956at2759"/>
<organism evidence="1 2">
    <name type="scientific">Stegodyphus mimosarum</name>
    <name type="common">African social velvet spider</name>
    <dbReference type="NCBI Taxonomy" id="407821"/>
    <lineage>
        <taxon>Eukaryota</taxon>
        <taxon>Metazoa</taxon>
        <taxon>Ecdysozoa</taxon>
        <taxon>Arthropoda</taxon>
        <taxon>Chelicerata</taxon>
        <taxon>Arachnida</taxon>
        <taxon>Araneae</taxon>
        <taxon>Araneomorphae</taxon>
        <taxon>Entelegynae</taxon>
        <taxon>Eresoidea</taxon>
        <taxon>Eresidae</taxon>
        <taxon>Stegodyphus</taxon>
    </lineage>
</organism>
<name>A0A087ULL0_STEMI</name>
<gene>
    <name evidence="1" type="ORF">X975_09712</name>
</gene>
<dbReference type="EMBL" id="KK120421">
    <property type="protein sequence ID" value="KFM78249.1"/>
    <property type="molecule type" value="Genomic_DNA"/>
</dbReference>
<proteinExistence type="predicted"/>
<dbReference type="Proteomes" id="UP000054359">
    <property type="component" value="Unassembled WGS sequence"/>
</dbReference>
<evidence type="ECO:0000313" key="2">
    <source>
        <dbReference type="Proteomes" id="UP000054359"/>
    </source>
</evidence>
<evidence type="ECO:0000313" key="1">
    <source>
        <dbReference type="EMBL" id="KFM78249.1"/>
    </source>
</evidence>
<accession>A0A087ULL0</accession>
<feature type="non-terminal residue" evidence="1">
    <location>
        <position position="398"/>
    </location>
</feature>